<feature type="compositionally biased region" description="Low complexity" evidence="1">
    <location>
        <begin position="197"/>
        <end position="262"/>
    </location>
</feature>
<feature type="region of interest" description="Disordered" evidence="1">
    <location>
        <begin position="183"/>
        <end position="337"/>
    </location>
</feature>
<reference evidence="3" key="1">
    <citation type="journal article" date="2020" name="Stud. Mycol.">
        <title>101 Dothideomycetes genomes: a test case for predicting lifestyles and emergence of pathogens.</title>
        <authorList>
            <person name="Haridas S."/>
            <person name="Albert R."/>
            <person name="Binder M."/>
            <person name="Bloem J."/>
            <person name="Labutti K."/>
            <person name="Salamov A."/>
            <person name="Andreopoulos B."/>
            <person name="Baker S."/>
            <person name="Barry K."/>
            <person name="Bills G."/>
            <person name="Bluhm B."/>
            <person name="Cannon C."/>
            <person name="Castanera R."/>
            <person name="Culley D."/>
            <person name="Daum C."/>
            <person name="Ezra D."/>
            <person name="Gonzalez J."/>
            <person name="Henrissat B."/>
            <person name="Kuo A."/>
            <person name="Liang C."/>
            <person name="Lipzen A."/>
            <person name="Lutzoni F."/>
            <person name="Magnuson J."/>
            <person name="Mondo S."/>
            <person name="Nolan M."/>
            <person name="Ohm R."/>
            <person name="Pangilinan J."/>
            <person name="Park H.-J."/>
            <person name="Ramirez L."/>
            <person name="Alfaro M."/>
            <person name="Sun H."/>
            <person name="Tritt A."/>
            <person name="Yoshinaga Y."/>
            <person name="Zwiers L.-H."/>
            <person name="Turgeon B."/>
            <person name="Goodwin S."/>
            <person name="Spatafora J."/>
            <person name="Crous P."/>
            <person name="Grigoriev I."/>
        </authorList>
    </citation>
    <scope>NUCLEOTIDE SEQUENCE</scope>
    <source>
        <strain evidence="3">CBS 122367</strain>
    </source>
</reference>
<feature type="compositionally biased region" description="Polar residues" evidence="1">
    <location>
        <begin position="293"/>
        <end position="303"/>
    </location>
</feature>
<keyword evidence="2" id="KW-1133">Transmembrane helix</keyword>
<keyword evidence="4" id="KW-1185">Reference proteome</keyword>
<feature type="transmembrane region" description="Helical" evidence="2">
    <location>
        <begin position="79"/>
        <end position="103"/>
    </location>
</feature>
<sequence>MVNNAEPPPHVLRVPKWVLAIHAAQVVFAIIILGLSAYGVHWIAYNVLIYALVVCICTFGVCAYLIASQLFLHKLYNMWVALGLHLWMLLFWVVDLGLVANLARLWSLDSYSYLYGYSYSWDYSDYYKRDLQILNKRDDTFTYDAYYGALAAGSVFAAVEFVSWIACTVLLILAWNKHRQNTANTTQTNPAQPPPQYAANTAQPAADVEKYGQTGVQAQPQQFPQQQYAQPVQQQQYSQQQPQAYYPQQPVQQQAPYGQQQQLHPTGPYPQDPVPRQDTVSPMSQAGYYPAASNVSELSSPQHTGGAYPPNASELGGQQQTQQQAYYPDVPELSERK</sequence>
<proteinExistence type="predicted"/>
<feature type="transmembrane region" description="Helical" evidence="2">
    <location>
        <begin position="47"/>
        <end position="67"/>
    </location>
</feature>
<accession>A0A6G1IT07</accession>
<evidence type="ECO:0008006" key="5">
    <source>
        <dbReference type="Google" id="ProtNLM"/>
    </source>
</evidence>
<keyword evidence="2" id="KW-0812">Transmembrane</keyword>
<gene>
    <name evidence="3" type="ORF">K458DRAFT_406643</name>
</gene>
<dbReference type="OrthoDB" id="5325022at2759"/>
<protein>
    <recommendedName>
        <fullName evidence="5">MARVEL domain-containing protein</fullName>
    </recommendedName>
</protein>
<dbReference type="PANTHER" id="PTHR37451">
    <property type="entry name" value="MARVEL DOMAIN"/>
    <property type="match status" value="1"/>
</dbReference>
<evidence type="ECO:0000256" key="2">
    <source>
        <dbReference type="SAM" id="Phobius"/>
    </source>
</evidence>
<feature type="transmembrane region" description="Helical" evidence="2">
    <location>
        <begin position="17"/>
        <end position="41"/>
    </location>
</feature>
<name>A0A6G1IT07_9PLEO</name>
<dbReference type="EMBL" id="MU005592">
    <property type="protein sequence ID" value="KAF2681295.1"/>
    <property type="molecule type" value="Genomic_DNA"/>
</dbReference>
<keyword evidence="2" id="KW-0472">Membrane</keyword>
<dbReference type="AlphaFoldDB" id="A0A6G1IT07"/>
<dbReference type="PANTHER" id="PTHR37451:SF3">
    <property type="entry name" value="MARVEL DOMAIN-CONTAINING PROTEIN"/>
    <property type="match status" value="1"/>
</dbReference>
<evidence type="ECO:0000256" key="1">
    <source>
        <dbReference type="SAM" id="MobiDB-lite"/>
    </source>
</evidence>
<feature type="transmembrane region" description="Helical" evidence="2">
    <location>
        <begin position="145"/>
        <end position="175"/>
    </location>
</feature>
<dbReference type="Proteomes" id="UP000799291">
    <property type="component" value="Unassembled WGS sequence"/>
</dbReference>
<organism evidence="3 4">
    <name type="scientific">Lentithecium fluviatile CBS 122367</name>
    <dbReference type="NCBI Taxonomy" id="1168545"/>
    <lineage>
        <taxon>Eukaryota</taxon>
        <taxon>Fungi</taxon>
        <taxon>Dikarya</taxon>
        <taxon>Ascomycota</taxon>
        <taxon>Pezizomycotina</taxon>
        <taxon>Dothideomycetes</taxon>
        <taxon>Pleosporomycetidae</taxon>
        <taxon>Pleosporales</taxon>
        <taxon>Massarineae</taxon>
        <taxon>Lentitheciaceae</taxon>
        <taxon>Lentithecium</taxon>
    </lineage>
</organism>
<evidence type="ECO:0000313" key="3">
    <source>
        <dbReference type="EMBL" id="KAF2681295.1"/>
    </source>
</evidence>
<evidence type="ECO:0000313" key="4">
    <source>
        <dbReference type="Proteomes" id="UP000799291"/>
    </source>
</evidence>